<comment type="caution">
    <text evidence="2">The sequence shown here is derived from an EMBL/GenBank/DDBJ whole genome shotgun (WGS) entry which is preliminary data.</text>
</comment>
<keyword evidence="3" id="KW-1185">Reference proteome</keyword>
<dbReference type="EMBL" id="CAXAMM010040596">
    <property type="protein sequence ID" value="CAK9094233.1"/>
    <property type="molecule type" value="Genomic_DNA"/>
</dbReference>
<dbReference type="Proteomes" id="UP001642464">
    <property type="component" value="Unassembled WGS sequence"/>
</dbReference>
<accession>A0ABP0R0Y8</accession>
<reference evidence="2 3" key="1">
    <citation type="submission" date="2024-02" db="EMBL/GenBank/DDBJ databases">
        <authorList>
            <person name="Chen Y."/>
            <person name="Shah S."/>
            <person name="Dougan E. K."/>
            <person name="Thang M."/>
            <person name="Chan C."/>
        </authorList>
    </citation>
    <scope>NUCLEOTIDE SEQUENCE [LARGE SCALE GENOMIC DNA]</scope>
</reference>
<gene>
    <name evidence="2" type="ORF">SCF082_LOCUS44296</name>
</gene>
<sequence>MALACNARQLSFRTDAASTTGSWFSCFDLHAEAPKQVSRRPVANEADQWVSDFVEAVPQLRVFPTEDELQSFWQRCALLEKARVVLALKERLESSPRDSWQVQARMLRVILSAFQQPFLGRISSAALTGRAQELLKQFRSSEVLELREEAARLWQLLELSWSMPNENPWRLALQGGLLAFTENAKAAPPEARRTEVKDVKATSLTSGAERGAEDLLDLRSAPQLPASPKEDLSPPKAPPRTAAPIGEPFLAPVPVARSTCAEGDLADLIWQKSPERFQLSLDEEDCGNQDLERMYSFARPAPKHIPYFPPSTQVKMLTEQDPFDFVSEQVKQMRKKGRSVSLEQRGWLPEEVVLTVMLPTCGQYELRFQWGLVPLTSTDAGLCRMVNCGVAQWEHPLRISLRCKKPESEFKHLVPSLLHTSMQRYGYPMKHPLAEQFGMTLLQPMRHRLRSGQDIRFMVYSMQAEVDSSHFAKLAQEATSQRRGADRRASHIKEVISEDGGKKPTSEELRHRIRSALKPCMRCGSCKGPARVVAVVGNWQRVQVLSRRLLSTDTSSRAEVHEGLVRLTSEDKAQTMQLVVFQVASDVALDELLADRVKKSKDKEPFVRKDIPFEGAPMLGGTPRPNYWVLAEFQVDNTSTPLPYDEEEMLKPPPPPPDAIELIRNLEVGRAVKLDHQGGEEDLPQKAVSEGPAPNAA</sequence>
<organism evidence="2 3">
    <name type="scientific">Durusdinium trenchii</name>
    <dbReference type="NCBI Taxonomy" id="1381693"/>
    <lineage>
        <taxon>Eukaryota</taxon>
        <taxon>Sar</taxon>
        <taxon>Alveolata</taxon>
        <taxon>Dinophyceae</taxon>
        <taxon>Suessiales</taxon>
        <taxon>Symbiodiniaceae</taxon>
        <taxon>Durusdinium</taxon>
    </lineage>
</organism>
<evidence type="ECO:0000256" key="1">
    <source>
        <dbReference type="SAM" id="MobiDB-lite"/>
    </source>
</evidence>
<evidence type="ECO:0000313" key="3">
    <source>
        <dbReference type="Proteomes" id="UP001642464"/>
    </source>
</evidence>
<proteinExistence type="predicted"/>
<feature type="region of interest" description="Disordered" evidence="1">
    <location>
        <begin position="673"/>
        <end position="697"/>
    </location>
</feature>
<feature type="region of interest" description="Disordered" evidence="1">
    <location>
        <begin position="185"/>
        <end position="246"/>
    </location>
</feature>
<feature type="compositionally biased region" description="Basic and acidic residues" evidence="1">
    <location>
        <begin position="190"/>
        <end position="200"/>
    </location>
</feature>
<evidence type="ECO:0000313" key="2">
    <source>
        <dbReference type="EMBL" id="CAK9094233.1"/>
    </source>
</evidence>
<name>A0ABP0R0Y8_9DINO</name>
<protein>
    <submittedName>
        <fullName evidence="2">Uncharacterized protein</fullName>
    </submittedName>
</protein>